<dbReference type="AlphaFoldDB" id="A0A3S4HUR6"/>
<dbReference type="Proteomes" id="UP000269208">
    <property type="component" value="Chromosome"/>
</dbReference>
<proteinExistence type="predicted"/>
<evidence type="ECO:0000313" key="1">
    <source>
        <dbReference type="EMBL" id="VEB57353.1"/>
    </source>
</evidence>
<evidence type="ECO:0000313" key="2">
    <source>
        <dbReference type="Proteomes" id="UP000269208"/>
    </source>
</evidence>
<organism evidence="1 2">
    <name type="scientific">Salmonella enterica I</name>
    <dbReference type="NCBI Taxonomy" id="59201"/>
    <lineage>
        <taxon>Bacteria</taxon>
        <taxon>Pseudomonadati</taxon>
        <taxon>Pseudomonadota</taxon>
        <taxon>Gammaproteobacteria</taxon>
        <taxon>Enterobacterales</taxon>
        <taxon>Enterobacteriaceae</taxon>
        <taxon>Salmonella</taxon>
    </lineage>
</organism>
<dbReference type="EMBL" id="LR134190">
    <property type="protein sequence ID" value="VEB57353.1"/>
    <property type="molecule type" value="Genomic_DNA"/>
</dbReference>
<sequence length="81" mass="9350">MSLAKIAINENTDNSFFFYYSSIDNIIKIRVFLRIDNGNFVLTKSIWIAFKPLKKRAAFGDLVVIEDNQPQQNLHGLMKVD</sequence>
<protein>
    <submittedName>
        <fullName evidence="1">Uncharacterized protein</fullName>
    </submittedName>
</protein>
<reference evidence="1 2" key="1">
    <citation type="submission" date="2018-12" db="EMBL/GenBank/DDBJ databases">
        <authorList>
            <consortium name="Pathogen Informatics"/>
        </authorList>
    </citation>
    <scope>NUCLEOTIDE SEQUENCE [LARGE SCALE GENOMIC DNA]</scope>
    <source>
        <strain evidence="1 2">NCTC6754</strain>
    </source>
</reference>
<name>A0A3S4HUR6_SALET</name>
<accession>A0A3S4HUR6</accession>
<gene>
    <name evidence="1" type="ORF">NCTC6754_04844</name>
</gene>